<dbReference type="RefSeq" id="WP_011997876.1">
    <property type="nucleotide sequence ID" value="NC_009767.1"/>
</dbReference>
<name>A7NG85_ROSCS</name>
<dbReference type="AlphaFoldDB" id="A7NG85"/>
<dbReference type="Proteomes" id="UP000000263">
    <property type="component" value="Chromosome"/>
</dbReference>
<feature type="chain" id="PRO_5002713783" evidence="1">
    <location>
        <begin position="25"/>
        <end position="492"/>
    </location>
</feature>
<organism evidence="2 3">
    <name type="scientific">Roseiflexus castenholzii (strain DSM 13941 / HLO8)</name>
    <dbReference type="NCBI Taxonomy" id="383372"/>
    <lineage>
        <taxon>Bacteria</taxon>
        <taxon>Bacillati</taxon>
        <taxon>Chloroflexota</taxon>
        <taxon>Chloroflexia</taxon>
        <taxon>Chloroflexales</taxon>
        <taxon>Roseiflexineae</taxon>
        <taxon>Roseiflexaceae</taxon>
        <taxon>Roseiflexus</taxon>
    </lineage>
</organism>
<protein>
    <submittedName>
        <fullName evidence="2">Uncharacterized protein</fullName>
    </submittedName>
</protein>
<gene>
    <name evidence="2" type="ordered locus">Rcas_0340</name>
</gene>
<evidence type="ECO:0000313" key="2">
    <source>
        <dbReference type="EMBL" id="ABU56472.1"/>
    </source>
</evidence>
<dbReference type="OrthoDB" id="142718at2"/>
<dbReference type="HOGENOM" id="CLU_554205_0_0_0"/>
<reference evidence="2 3" key="1">
    <citation type="submission" date="2007-08" db="EMBL/GenBank/DDBJ databases">
        <title>Complete sequence of Roseiflexus castenholzii DSM 13941.</title>
        <authorList>
            <consortium name="US DOE Joint Genome Institute"/>
            <person name="Copeland A."/>
            <person name="Lucas S."/>
            <person name="Lapidus A."/>
            <person name="Barry K."/>
            <person name="Glavina del Rio T."/>
            <person name="Dalin E."/>
            <person name="Tice H."/>
            <person name="Pitluck S."/>
            <person name="Thompson L.S."/>
            <person name="Brettin T."/>
            <person name="Bruce D."/>
            <person name="Detter J.C."/>
            <person name="Han C."/>
            <person name="Tapia R."/>
            <person name="Schmutz J."/>
            <person name="Larimer F."/>
            <person name="Land M."/>
            <person name="Hauser L."/>
            <person name="Kyrpides N."/>
            <person name="Mikhailova N."/>
            <person name="Bryant D.A."/>
            <person name="Hanada S."/>
            <person name="Tsukatani Y."/>
            <person name="Richardson P."/>
        </authorList>
    </citation>
    <scope>NUCLEOTIDE SEQUENCE [LARGE SCALE GENOMIC DNA]</scope>
    <source>
        <strain evidence="3">DSM 13941 / HLO8</strain>
    </source>
</reference>
<keyword evidence="1" id="KW-0732">Signal</keyword>
<feature type="signal peptide" evidence="1">
    <location>
        <begin position="1"/>
        <end position="24"/>
    </location>
</feature>
<keyword evidence="3" id="KW-1185">Reference proteome</keyword>
<evidence type="ECO:0000313" key="3">
    <source>
        <dbReference type="Proteomes" id="UP000000263"/>
    </source>
</evidence>
<accession>A7NG85</accession>
<evidence type="ECO:0000256" key="1">
    <source>
        <dbReference type="SAM" id="SignalP"/>
    </source>
</evidence>
<proteinExistence type="predicted"/>
<dbReference type="EMBL" id="CP000804">
    <property type="protein sequence ID" value="ABU56472.1"/>
    <property type="molecule type" value="Genomic_DNA"/>
</dbReference>
<dbReference type="KEGG" id="rca:Rcas_0340"/>
<sequence length="492" mass="54223">MHYLYLRLALIVLLLAAGASSAAAAPAAEEGSTTAVFFRETQNWIAPPFYQFWSKNGGLPIFGYPLAPTDLMTSPDDGNTYATQIFERNRLEYHPENPEPYRVQLGRLGVEVLQKQGRNWQDFPKGTPKRGCDFFPETGHTLCEPFRSYWRRYGLDLGFRGVTRAESIALFGLPISEPMMETNADGATVLTQWFERARFEYHPNNPPQYRVLLGLLGKELYGPYRPGVASVSGRVVERGMPFWDAVSNSGMQIKQASVGIEGPYYPEDHPLSGVTEVVMTSQGEISVSTEGWFTTLVDIQPDNSFAFSDFIPTLPGAFMMLGPGRIDGVCADGKEADFLSYGSVLFGSGQDLDFALEGGQAANFGDFRVNVICLSPPEPDARYHDAAFAAVQCAAGRPLTRDPEFDAFAVEAQRAHRNERVEAMVREHPRIRGITFLGVTFDGAPSSDPCIFGGKNFRDIRLLFEQATTIGVAVFPSSSANYPVGTLVIVRD</sequence>
<dbReference type="eggNOG" id="COG2340">
    <property type="taxonomic scope" value="Bacteria"/>
</dbReference>